<dbReference type="PROSITE" id="PS50181">
    <property type="entry name" value="FBOX"/>
    <property type="match status" value="1"/>
</dbReference>
<name>A0A1B6DS35_9HEMI</name>
<dbReference type="Pfam" id="PF12937">
    <property type="entry name" value="F-box-like"/>
    <property type="match status" value="1"/>
</dbReference>
<dbReference type="InterPro" id="IPR036047">
    <property type="entry name" value="F-box-like_dom_sf"/>
</dbReference>
<feature type="transmembrane region" description="Helical" evidence="1">
    <location>
        <begin position="100"/>
        <end position="121"/>
    </location>
</feature>
<dbReference type="AlphaFoldDB" id="A0A1B6DS35"/>
<keyword evidence="1" id="KW-0812">Transmembrane</keyword>
<sequence length="372" mass="43449">MSNTTQTHILHLPEEVLVYIFSFLAFDEVDTLKLVCWRFYHVGNVALNNGLLWIRRNTLKLLTAPESDYEEYYTTTKIKRPRRGTRRSKLMQMTWCFRRYQSFIVIVCLSQLFISAFFRLISDQVYPTCCGRIIQLYFKTLMKISEKPCFVARSLQKSIYTNTLKYYSLCEFHLKTTTDFNMNTVLNTFLEVLECFPLKDVHVTSGVRNTLYHYSLPGCWLDINRSNKQAATCLTTEELLSILSCLYSTAASCLAKFAEAEYLLDGIEVTHQQWPRHTIYIGTTHDLYTLAPLVFEFSVPHSNNPVRMKLFQNEVQSNRFFLKITSLDNYSEVTTLTYSYQSVTARLKNRTLKRFESSSQPDGTLVKRARLF</sequence>
<feature type="domain" description="F-box" evidence="2">
    <location>
        <begin position="6"/>
        <end position="56"/>
    </location>
</feature>
<organism evidence="3">
    <name type="scientific">Clastoptera arizonana</name>
    <name type="common">Arizona spittle bug</name>
    <dbReference type="NCBI Taxonomy" id="38151"/>
    <lineage>
        <taxon>Eukaryota</taxon>
        <taxon>Metazoa</taxon>
        <taxon>Ecdysozoa</taxon>
        <taxon>Arthropoda</taxon>
        <taxon>Hexapoda</taxon>
        <taxon>Insecta</taxon>
        <taxon>Pterygota</taxon>
        <taxon>Neoptera</taxon>
        <taxon>Paraneoptera</taxon>
        <taxon>Hemiptera</taxon>
        <taxon>Auchenorrhyncha</taxon>
        <taxon>Cercopoidea</taxon>
        <taxon>Clastopteridae</taxon>
        <taxon>Clastoptera</taxon>
    </lineage>
</organism>
<keyword evidence="1" id="KW-1133">Transmembrane helix</keyword>
<dbReference type="Gene3D" id="1.20.1280.50">
    <property type="match status" value="1"/>
</dbReference>
<dbReference type="InterPro" id="IPR001810">
    <property type="entry name" value="F-box_dom"/>
</dbReference>
<gene>
    <name evidence="3" type="ORF">g.2221</name>
</gene>
<accession>A0A1B6DS35</accession>
<protein>
    <recommendedName>
        <fullName evidence="2">F-box domain-containing protein</fullName>
    </recommendedName>
</protein>
<reference evidence="3" key="1">
    <citation type="submission" date="2015-12" db="EMBL/GenBank/DDBJ databases">
        <title>De novo transcriptome assembly of four potential Pierce s Disease insect vectors from Arizona vineyards.</title>
        <authorList>
            <person name="Tassone E.E."/>
        </authorList>
    </citation>
    <scope>NUCLEOTIDE SEQUENCE</scope>
</reference>
<dbReference type="EMBL" id="GEDC01008823">
    <property type="protein sequence ID" value="JAS28475.1"/>
    <property type="molecule type" value="Transcribed_RNA"/>
</dbReference>
<proteinExistence type="predicted"/>
<evidence type="ECO:0000259" key="2">
    <source>
        <dbReference type="PROSITE" id="PS50181"/>
    </source>
</evidence>
<evidence type="ECO:0000313" key="3">
    <source>
        <dbReference type="EMBL" id="JAS28475.1"/>
    </source>
</evidence>
<keyword evidence="1" id="KW-0472">Membrane</keyword>
<dbReference type="SUPFAM" id="SSF81383">
    <property type="entry name" value="F-box domain"/>
    <property type="match status" value="1"/>
</dbReference>
<evidence type="ECO:0000256" key="1">
    <source>
        <dbReference type="SAM" id="Phobius"/>
    </source>
</evidence>